<name>A0AA89BXL1_PINIB</name>
<feature type="region of interest" description="Disordered" evidence="1">
    <location>
        <begin position="133"/>
        <end position="156"/>
    </location>
</feature>
<feature type="domain" description="SAM" evidence="2">
    <location>
        <begin position="50"/>
        <end position="116"/>
    </location>
</feature>
<keyword evidence="4" id="KW-1185">Reference proteome</keyword>
<dbReference type="Pfam" id="PF07647">
    <property type="entry name" value="SAM_2"/>
    <property type="match status" value="1"/>
</dbReference>
<feature type="region of interest" description="Disordered" evidence="1">
    <location>
        <begin position="1"/>
        <end position="42"/>
    </location>
</feature>
<evidence type="ECO:0000313" key="4">
    <source>
        <dbReference type="Proteomes" id="UP001186944"/>
    </source>
</evidence>
<dbReference type="Proteomes" id="UP001186944">
    <property type="component" value="Unassembled WGS sequence"/>
</dbReference>
<gene>
    <name evidence="3" type="ORF">FSP39_018786</name>
</gene>
<dbReference type="SUPFAM" id="SSF47769">
    <property type="entry name" value="SAM/Pointed domain"/>
    <property type="match status" value="1"/>
</dbReference>
<dbReference type="AlphaFoldDB" id="A0AA89BXL1"/>
<protein>
    <recommendedName>
        <fullName evidence="2">SAM domain-containing protein</fullName>
    </recommendedName>
</protein>
<dbReference type="SMART" id="SM00454">
    <property type="entry name" value="SAM"/>
    <property type="match status" value="1"/>
</dbReference>
<dbReference type="PANTHER" id="PTHR20843:SF0">
    <property type="entry name" value="PROTEIN AVEUGLE"/>
    <property type="match status" value="1"/>
</dbReference>
<dbReference type="InterPro" id="IPR052268">
    <property type="entry name" value="SAM_domain-containing_protein"/>
</dbReference>
<evidence type="ECO:0000259" key="2">
    <source>
        <dbReference type="PROSITE" id="PS50105"/>
    </source>
</evidence>
<dbReference type="PANTHER" id="PTHR20843">
    <property type="entry name" value="STERILE ALPHA MOTIF DOMAIN CONTAINING PROTEIN 10"/>
    <property type="match status" value="1"/>
</dbReference>
<reference evidence="3" key="1">
    <citation type="submission" date="2019-08" db="EMBL/GenBank/DDBJ databases">
        <title>The improved chromosome-level genome for the pearl oyster Pinctada fucata martensii using PacBio sequencing and Hi-C.</title>
        <authorList>
            <person name="Zheng Z."/>
        </authorList>
    </citation>
    <scope>NUCLEOTIDE SEQUENCE</scope>
    <source>
        <strain evidence="3">ZZ-2019</strain>
        <tissue evidence="3">Adductor muscle</tissue>
    </source>
</reference>
<sequence>MEIGGMTLKVDKPPEDRLDVKTVDDQAKHKDGAPIVKKNPRSKTKPLHFWTTADVNKWLRKYGGGLHDKYGELLSQQEITGRTLIRMNEMKLEKIGISKPEHRKDLMQHILRLRLKHEMSDLKNLDQKGFELKLPDSKTKYQSTKDKDSKERIDKL</sequence>
<evidence type="ECO:0000256" key="1">
    <source>
        <dbReference type="SAM" id="MobiDB-lite"/>
    </source>
</evidence>
<dbReference type="EMBL" id="VSWD01000010">
    <property type="protein sequence ID" value="KAK3091303.1"/>
    <property type="molecule type" value="Genomic_DNA"/>
</dbReference>
<dbReference type="PROSITE" id="PS50105">
    <property type="entry name" value="SAM_DOMAIN"/>
    <property type="match status" value="1"/>
</dbReference>
<comment type="caution">
    <text evidence="3">The sequence shown here is derived from an EMBL/GenBank/DDBJ whole genome shotgun (WGS) entry which is preliminary data.</text>
</comment>
<feature type="compositionally biased region" description="Basic and acidic residues" evidence="1">
    <location>
        <begin position="9"/>
        <end position="32"/>
    </location>
</feature>
<dbReference type="InterPro" id="IPR013761">
    <property type="entry name" value="SAM/pointed_sf"/>
</dbReference>
<dbReference type="InterPro" id="IPR001660">
    <property type="entry name" value="SAM"/>
</dbReference>
<organism evidence="3 4">
    <name type="scientific">Pinctada imbricata</name>
    <name type="common">Atlantic pearl-oyster</name>
    <name type="synonym">Pinctada martensii</name>
    <dbReference type="NCBI Taxonomy" id="66713"/>
    <lineage>
        <taxon>Eukaryota</taxon>
        <taxon>Metazoa</taxon>
        <taxon>Spiralia</taxon>
        <taxon>Lophotrochozoa</taxon>
        <taxon>Mollusca</taxon>
        <taxon>Bivalvia</taxon>
        <taxon>Autobranchia</taxon>
        <taxon>Pteriomorphia</taxon>
        <taxon>Pterioida</taxon>
        <taxon>Pterioidea</taxon>
        <taxon>Pteriidae</taxon>
        <taxon>Pinctada</taxon>
    </lineage>
</organism>
<proteinExistence type="predicted"/>
<evidence type="ECO:0000313" key="3">
    <source>
        <dbReference type="EMBL" id="KAK3091303.1"/>
    </source>
</evidence>
<dbReference type="Gene3D" id="1.10.150.50">
    <property type="entry name" value="Transcription Factor, Ets-1"/>
    <property type="match status" value="1"/>
</dbReference>
<dbReference type="GO" id="GO:0009898">
    <property type="term" value="C:cytoplasmic side of plasma membrane"/>
    <property type="evidence" value="ECO:0007669"/>
    <property type="project" value="TreeGrafter"/>
</dbReference>
<accession>A0AA89BXL1</accession>
<dbReference type="GO" id="GO:0007169">
    <property type="term" value="P:cell surface receptor protein tyrosine kinase signaling pathway"/>
    <property type="evidence" value="ECO:0007669"/>
    <property type="project" value="TreeGrafter"/>
</dbReference>